<dbReference type="SMART" id="SM00481">
    <property type="entry name" value="POLIIIAc"/>
    <property type="match status" value="1"/>
</dbReference>
<keyword evidence="4" id="KW-0963">Cytoplasm</keyword>
<dbReference type="Gene3D" id="1.10.150.870">
    <property type="match status" value="1"/>
</dbReference>
<dbReference type="GO" id="GO:0003887">
    <property type="term" value="F:DNA-directed DNA polymerase activity"/>
    <property type="evidence" value="ECO:0007669"/>
    <property type="project" value="UniProtKB-EC"/>
</dbReference>
<dbReference type="Pfam" id="PF07733">
    <property type="entry name" value="DNA_pol3_alpha"/>
    <property type="match status" value="1"/>
</dbReference>
<evidence type="ECO:0000259" key="10">
    <source>
        <dbReference type="SMART" id="SM00481"/>
    </source>
</evidence>
<dbReference type="InterPro" id="IPR003141">
    <property type="entry name" value="Pol/His_phosphatase_N"/>
</dbReference>
<dbReference type="Pfam" id="PF17657">
    <property type="entry name" value="DNA_pol3_finger"/>
    <property type="match status" value="1"/>
</dbReference>
<evidence type="ECO:0000313" key="12">
    <source>
        <dbReference type="Proteomes" id="UP000593932"/>
    </source>
</evidence>
<evidence type="ECO:0000256" key="1">
    <source>
        <dbReference type="ARBA" id="ARBA00004496"/>
    </source>
</evidence>
<evidence type="ECO:0000256" key="6">
    <source>
        <dbReference type="ARBA" id="ARBA00022695"/>
    </source>
</evidence>
<dbReference type="CDD" id="cd04485">
    <property type="entry name" value="DnaE_OBF"/>
    <property type="match status" value="1"/>
</dbReference>
<keyword evidence="5 11" id="KW-0808">Transferase</keyword>
<evidence type="ECO:0000256" key="4">
    <source>
        <dbReference type="ARBA" id="ARBA00022490"/>
    </source>
</evidence>
<dbReference type="InterPro" id="IPR049821">
    <property type="entry name" value="PolIIIA_DnaE1_PHP"/>
</dbReference>
<keyword evidence="12" id="KW-1185">Reference proteome</keyword>
<dbReference type="NCBIfam" id="TIGR00594">
    <property type="entry name" value="polc"/>
    <property type="match status" value="1"/>
</dbReference>
<protein>
    <recommendedName>
        <fullName evidence="3">DNA polymerase III subunit alpha</fullName>
        <ecNumber evidence="2">2.7.7.7</ecNumber>
    </recommendedName>
</protein>
<comment type="subcellular location">
    <subcellularLocation>
        <location evidence="1">Cytoplasm</location>
    </subcellularLocation>
</comment>
<dbReference type="SUPFAM" id="SSF160975">
    <property type="entry name" value="AF1531-like"/>
    <property type="match status" value="1"/>
</dbReference>
<proteinExistence type="predicted"/>
<dbReference type="Gene3D" id="3.20.20.140">
    <property type="entry name" value="Metal-dependent hydrolases"/>
    <property type="match status" value="1"/>
</dbReference>
<dbReference type="InterPro" id="IPR011708">
    <property type="entry name" value="DNA_pol3_alpha_NTPase_dom"/>
</dbReference>
<dbReference type="EMBL" id="CP063657">
    <property type="protein sequence ID" value="QOW21379.1"/>
    <property type="molecule type" value="Genomic_DNA"/>
</dbReference>
<sequence>MPARFTHLHLHSEFSLVDSTIRVNELVKRCVMLGQPAVALTDVNNLFAAVKFYRAAEQAGVKPILGADVGLADGNEASSRLTLLCRDHTGYLTLSRLLSRMWMEGHRTDSVALRPEWLREDNEGLFALAGRQSLAGRMATSQRPELAEAWLADWQGIFDDRLHLELTRTGRADEPVFNEFAIHASAKRGLPLIASNDVRFLDRDGFDAHEARVCISTGRVLDDPKRPKEYSAEQYLKSSEEMAELFADVPDAIDNALALATRCNVEMQLGTYYLPAFPVPDDHTIESWLRSQAHDGLDARLQKVLQVEGRLANDMTRQDYEDRLDTELGVILSMGFPGYFLIVADFINWGKEQGIPVGPGRGSGAGSLVAWALGITDLDPLPYDLLFERFLNPERVSMPDFDIDFCMDRRDEVIDYVARKYGRDRVSQIITYGTMAAKAVVRDCGRVLGHPYGFVDGIAKLIPMTLGVSLRDALGESEAAKKNPELASGDLIARYHSEDDVRDLLDLALSLENLTRNAGRHAGGVVIAPSPLSDFCPLFAEHDGEGRGKTPVTQFDKDDVESVGLVKFDFLGLRTLTIIDWAVKAINVRRARSGEEPLDITTLPLDDKATYELFARGEGVAVFQFESRGMRELLKRARPDTFEDIIALAALFRPGPLGSGMDKDWVDRKHGVAEVSYPHPSLEPVLGPTYGVIVYQEQVMQIAQVMAGYSLGGADLLRRAMGKKKPEEMAKERAKFEAGCLANGIPAKVASPIFDLMEKFAEYGFNKSHSAAYALVAYQTAWLKVHYPAEFMAAVLSSDMDNTEKVTGFLDECRAMNLQVLPPDVDASAYMFEAVAPDTDAAPADADAKPPVGTIRYGLGAVKGVGHGACDAIVQARRAGPFTDLLDFCKRVEGGKLNRRALEALTRAGALDKLGKNRASLMLQLPEVVRATDQLAREREAGQVSLFGGDGGGGDASPALHIELRETDEFPLGQLLAGERETLGHYLSGHPFDPYRDELLDLIGHDLGALERIWESRPESARSGWRPELDTVVAGQVVALRKKGDSQMFVQIEDGNGRLEVAFFSETYTDFAPLLTRDRLLVIKGGLREDAFSGGFALKAERCWDYNQVCADYAKRLSLRLDLQVPGTWQRVDALLARHRPGGARVRLDLLLPAAAGMVDLPAAGSVRVDAELAGLLRAEPGVRAVKLALDRPWG</sequence>
<accession>A0A7S6ZU72</accession>
<reference evidence="11 12" key="1">
    <citation type="submission" date="2020-10" db="EMBL/GenBank/DDBJ databases">
        <title>complete genome sequencing of Lysobacter sp. H23M41.</title>
        <authorList>
            <person name="Bae J.-W."/>
            <person name="Lee S.-Y."/>
        </authorList>
    </citation>
    <scope>NUCLEOTIDE SEQUENCE [LARGE SCALE GENOMIC DNA]</scope>
    <source>
        <strain evidence="11 12">H23M41</strain>
    </source>
</reference>
<dbReference type="PANTHER" id="PTHR32294">
    <property type="entry name" value="DNA POLYMERASE III SUBUNIT ALPHA"/>
    <property type="match status" value="1"/>
</dbReference>
<dbReference type="InterPro" id="IPR029460">
    <property type="entry name" value="DNAPol_HHH"/>
</dbReference>
<evidence type="ECO:0000256" key="5">
    <source>
        <dbReference type="ARBA" id="ARBA00022679"/>
    </source>
</evidence>
<dbReference type="Proteomes" id="UP000593932">
    <property type="component" value="Chromosome"/>
</dbReference>
<gene>
    <name evidence="11" type="primary">dnaE</name>
    <name evidence="11" type="ORF">INQ42_08870</name>
</gene>
<keyword evidence="7" id="KW-0235">DNA replication</keyword>
<dbReference type="Gene3D" id="1.10.10.1600">
    <property type="entry name" value="Bacterial DNA polymerase III alpha subunit, thumb domain"/>
    <property type="match status" value="1"/>
</dbReference>
<dbReference type="InterPro" id="IPR041931">
    <property type="entry name" value="DNA_pol3_alpha_thumb_dom"/>
</dbReference>
<name>A0A7S6ZU72_9GAMM</name>
<evidence type="ECO:0000256" key="7">
    <source>
        <dbReference type="ARBA" id="ARBA00022705"/>
    </source>
</evidence>
<dbReference type="InterPro" id="IPR040982">
    <property type="entry name" value="DNA_pol3_finger"/>
</dbReference>
<keyword evidence="8" id="KW-0239">DNA-directed DNA polymerase</keyword>
<comment type="catalytic activity">
    <reaction evidence="9">
        <text>DNA(n) + a 2'-deoxyribonucleoside 5'-triphosphate = DNA(n+1) + diphosphate</text>
        <dbReference type="Rhea" id="RHEA:22508"/>
        <dbReference type="Rhea" id="RHEA-COMP:17339"/>
        <dbReference type="Rhea" id="RHEA-COMP:17340"/>
        <dbReference type="ChEBI" id="CHEBI:33019"/>
        <dbReference type="ChEBI" id="CHEBI:61560"/>
        <dbReference type="ChEBI" id="CHEBI:173112"/>
        <dbReference type="EC" id="2.7.7.7"/>
    </reaction>
</comment>
<organism evidence="11 12">
    <name type="scientific">Novilysobacter avium</name>
    <dbReference type="NCBI Taxonomy" id="2781023"/>
    <lineage>
        <taxon>Bacteria</taxon>
        <taxon>Pseudomonadati</taxon>
        <taxon>Pseudomonadota</taxon>
        <taxon>Gammaproteobacteria</taxon>
        <taxon>Lysobacterales</taxon>
        <taxon>Lysobacteraceae</taxon>
        <taxon>Novilysobacter</taxon>
    </lineage>
</organism>
<dbReference type="InterPro" id="IPR004365">
    <property type="entry name" value="NA-bd_OB_tRNA"/>
</dbReference>
<feature type="domain" description="Polymerase/histidinol phosphatase N-terminal" evidence="10">
    <location>
        <begin position="6"/>
        <end position="73"/>
    </location>
</feature>
<dbReference type="NCBIfam" id="NF004226">
    <property type="entry name" value="PRK05673.1"/>
    <property type="match status" value="1"/>
</dbReference>
<dbReference type="InterPro" id="IPR016195">
    <property type="entry name" value="Pol/histidinol_Pase-like"/>
</dbReference>
<evidence type="ECO:0000256" key="3">
    <source>
        <dbReference type="ARBA" id="ARBA00019114"/>
    </source>
</evidence>
<dbReference type="SUPFAM" id="SSF89550">
    <property type="entry name" value="PHP domain-like"/>
    <property type="match status" value="1"/>
</dbReference>
<dbReference type="CDD" id="cd07433">
    <property type="entry name" value="PHP_PolIIIA_DnaE1"/>
    <property type="match status" value="1"/>
</dbReference>
<evidence type="ECO:0000256" key="8">
    <source>
        <dbReference type="ARBA" id="ARBA00022932"/>
    </source>
</evidence>
<keyword evidence="6 11" id="KW-0548">Nucleotidyltransferase</keyword>
<dbReference type="EC" id="2.7.7.7" evidence="2"/>
<dbReference type="InterPro" id="IPR004013">
    <property type="entry name" value="PHP_dom"/>
</dbReference>
<evidence type="ECO:0000313" key="11">
    <source>
        <dbReference type="EMBL" id="QOW21379.1"/>
    </source>
</evidence>
<dbReference type="Pfam" id="PF01336">
    <property type="entry name" value="tRNA_anti-codon"/>
    <property type="match status" value="1"/>
</dbReference>
<evidence type="ECO:0000256" key="9">
    <source>
        <dbReference type="ARBA" id="ARBA00049244"/>
    </source>
</evidence>
<dbReference type="Pfam" id="PF14579">
    <property type="entry name" value="HHH_6"/>
    <property type="match status" value="1"/>
</dbReference>
<dbReference type="Pfam" id="PF02811">
    <property type="entry name" value="PHP"/>
    <property type="match status" value="1"/>
</dbReference>
<evidence type="ECO:0000256" key="2">
    <source>
        <dbReference type="ARBA" id="ARBA00012417"/>
    </source>
</evidence>
<dbReference type="RefSeq" id="WP_194033959.1">
    <property type="nucleotide sequence ID" value="NZ_CP063657.1"/>
</dbReference>
<dbReference type="InterPro" id="IPR004805">
    <property type="entry name" value="DnaE2/DnaE/PolC"/>
</dbReference>
<dbReference type="PANTHER" id="PTHR32294:SF0">
    <property type="entry name" value="DNA POLYMERASE III SUBUNIT ALPHA"/>
    <property type="match status" value="1"/>
</dbReference>